<comment type="caution">
    <text evidence="1">The sequence shown here is derived from an EMBL/GenBank/DDBJ whole genome shotgun (WGS) entry which is preliminary data.</text>
</comment>
<gene>
    <name evidence="1" type="ORF">LCGC14_0258910</name>
</gene>
<evidence type="ECO:0000313" key="1">
    <source>
        <dbReference type="EMBL" id="KKN87436.1"/>
    </source>
</evidence>
<dbReference type="SUPFAM" id="SSF56563">
    <property type="entry name" value="Major capsid protein gp5"/>
    <property type="match status" value="1"/>
</dbReference>
<evidence type="ECO:0008006" key="2">
    <source>
        <dbReference type="Google" id="ProtNLM"/>
    </source>
</evidence>
<dbReference type="EMBL" id="LAZR01000138">
    <property type="protein sequence ID" value="KKN87436.1"/>
    <property type="molecule type" value="Genomic_DNA"/>
</dbReference>
<reference evidence="1" key="1">
    <citation type="journal article" date="2015" name="Nature">
        <title>Complex archaea that bridge the gap between prokaryotes and eukaryotes.</title>
        <authorList>
            <person name="Spang A."/>
            <person name="Saw J.H."/>
            <person name="Jorgensen S.L."/>
            <person name="Zaremba-Niedzwiedzka K."/>
            <person name="Martijn J."/>
            <person name="Lind A.E."/>
            <person name="van Eijk R."/>
            <person name="Schleper C."/>
            <person name="Guy L."/>
            <person name="Ettema T.J."/>
        </authorList>
    </citation>
    <scope>NUCLEOTIDE SEQUENCE</scope>
</reference>
<accession>A0A0F9WMU2</accession>
<sequence length="314" mass="34645">MTPNQDQLVRLKKAAWGYTDLSSGGGLMNQAYAKEFVELTVKESVAMKDMNVFPTPAATYKVPNLAFSGTVLFPGVIGQALPDAYQSQPDSDKVEYVAKLYKAKIGIPDEILEDNVEEAKLKSRVQGLLAKKIRSDWEWIIFEGDTASAVPTLAVQDGLFKLATSNTKDAGGAQLSLTQLKAAWKLMPSEFRGQKKDMRVWCGANPVEDYGDSMMDRQTQVGDNAIKGDWDGPWFKKMPIVDVPKIAEDLTPGTYSHALCCHPKNATVGIWKNIEMEPERDADAGVWNLIVRLRFGIAWAEENGVVEITNLLAT</sequence>
<dbReference type="AlphaFoldDB" id="A0A0F9WMU2"/>
<organism evidence="1">
    <name type="scientific">marine sediment metagenome</name>
    <dbReference type="NCBI Taxonomy" id="412755"/>
    <lineage>
        <taxon>unclassified sequences</taxon>
        <taxon>metagenomes</taxon>
        <taxon>ecological metagenomes</taxon>
    </lineage>
</organism>
<name>A0A0F9WMU2_9ZZZZ</name>
<protein>
    <recommendedName>
        <fullName evidence="2">Capsid protein</fullName>
    </recommendedName>
</protein>
<proteinExistence type="predicted"/>